<evidence type="ECO:0000313" key="2">
    <source>
        <dbReference type="Proteomes" id="UP000248198"/>
    </source>
</evidence>
<name>A0A318UB70_9SPHI</name>
<organism evidence="1 2">
    <name type="scientific">Pedobacter nutrimenti</name>
    <dbReference type="NCBI Taxonomy" id="1241337"/>
    <lineage>
        <taxon>Bacteria</taxon>
        <taxon>Pseudomonadati</taxon>
        <taxon>Bacteroidota</taxon>
        <taxon>Sphingobacteriia</taxon>
        <taxon>Sphingobacteriales</taxon>
        <taxon>Sphingobacteriaceae</taxon>
        <taxon>Pedobacter</taxon>
    </lineage>
</organism>
<dbReference type="AlphaFoldDB" id="A0A318UB70"/>
<dbReference type="OrthoDB" id="1092387at2"/>
<dbReference type="RefSeq" id="WP_110833807.1">
    <property type="nucleotide sequence ID" value="NZ_QKLU01000008.1"/>
</dbReference>
<accession>A0A318UB70</accession>
<proteinExistence type="predicted"/>
<dbReference type="EMBL" id="QKLU01000008">
    <property type="protein sequence ID" value="PYF70576.1"/>
    <property type="molecule type" value="Genomic_DNA"/>
</dbReference>
<protein>
    <submittedName>
        <fullName evidence="1">Uncharacterized protein</fullName>
    </submittedName>
</protein>
<evidence type="ECO:0000313" key="1">
    <source>
        <dbReference type="EMBL" id="PYF70576.1"/>
    </source>
</evidence>
<reference evidence="1 2" key="1">
    <citation type="submission" date="2018-06" db="EMBL/GenBank/DDBJ databases">
        <title>Genomic Encyclopedia of Archaeal and Bacterial Type Strains, Phase II (KMG-II): from individual species to whole genera.</title>
        <authorList>
            <person name="Goeker M."/>
        </authorList>
    </citation>
    <scope>NUCLEOTIDE SEQUENCE [LARGE SCALE GENOMIC DNA]</scope>
    <source>
        <strain evidence="1 2">DSM 27372</strain>
    </source>
</reference>
<dbReference type="Proteomes" id="UP000248198">
    <property type="component" value="Unassembled WGS sequence"/>
</dbReference>
<gene>
    <name evidence="1" type="ORF">B0O44_1082</name>
</gene>
<sequence>MTIKEYPILKYVDNNELTRGIYTMLDNSGYNEDGITDIEKSFKYFAGRAIHINHISQEVLGSLEKTPNFMRDKTLLAGTKESAGLLLLPKTILPDFSNVPEYAEANPSAYPINAILYSWLSFNNHDIIDGTFDPEDAYRGDDGRSLVIIPICDDRITQATDEYHMTSNDEIYGWPCSESEGREWYGTIHDLVMSLILVNTFPDVYDHIITDHPAKRQIVVCNYNDIEVIA</sequence>
<keyword evidence="2" id="KW-1185">Reference proteome</keyword>
<comment type="caution">
    <text evidence="1">The sequence shown here is derived from an EMBL/GenBank/DDBJ whole genome shotgun (WGS) entry which is preliminary data.</text>
</comment>